<reference evidence="2" key="1">
    <citation type="journal article" date="2019" name="Int. J. Syst. Evol. Microbiol.">
        <title>The Global Catalogue of Microorganisms (GCM) 10K type strain sequencing project: providing services to taxonomists for standard genome sequencing and annotation.</title>
        <authorList>
            <consortium name="The Broad Institute Genomics Platform"/>
            <consortium name="The Broad Institute Genome Sequencing Center for Infectious Disease"/>
            <person name="Wu L."/>
            <person name="Ma J."/>
        </authorList>
    </citation>
    <scope>NUCLEOTIDE SEQUENCE [LARGE SCALE GENOMIC DNA]</scope>
    <source>
        <strain evidence="2">JCM 17923</strain>
    </source>
</reference>
<dbReference type="Proteomes" id="UP001501153">
    <property type="component" value="Unassembled WGS sequence"/>
</dbReference>
<sequence>MSNTYAQSSRDQAEALALYRQTNAAATAPGLRKALSEQTMGLLDDGQFRLGALRTFDNRRRPVPGLRYHAGLRLLEVQDSLGSDTTHLWPVGSLRGFDLGEVGDPENPLRRFRPRLVKEGLTGTPRREFVEVLTTVDAGPLLLAWLYTPGPDPEKTGRRPLVQVLVAGPGVGNDEPLRPVALTKDDVLKLFGKRGEEVRSFAAGQRLTYDKATDVARMVDYFNRVALAK</sequence>
<protein>
    <submittedName>
        <fullName evidence="1">Uncharacterized protein</fullName>
    </submittedName>
</protein>
<proteinExistence type="predicted"/>
<dbReference type="RefSeq" id="WP_345233237.1">
    <property type="nucleotide sequence ID" value="NZ_BAABGZ010000008.1"/>
</dbReference>
<keyword evidence="2" id="KW-1185">Reference proteome</keyword>
<name>A0ABP8HZ71_9BACT</name>
<accession>A0ABP8HZ71</accession>
<evidence type="ECO:0000313" key="2">
    <source>
        <dbReference type="Proteomes" id="UP001501153"/>
    </source>
</evidence>
<gene>
    <name evidence="1" type="ORF">GCM10023185_03430</name>
</gene>
<evidence type="ECO:0000313" key="1">
    <source>
        <dbReference type="EMBL" id="GAA4347966.1"/>
    </source>
</evidence>
<dbReference type="EMBL" id="BAABGZ010000008">
    <property type="protein sequence ID" value="GAA4347966.1"/>
    <property type="molecule type" value="Genomic_DNA"/>
</dbReference>
<organism evidence="1 2">
    <name type="scientific">Hymenobacter saemangeumensis</name>
    <dbReference type="NCBI Taxonomy" id="1084522"/>
    <lineage>
        <taxon>Bacteria</taxon>
        <taxon>Pseudomonadati</taxon>
        <taxon>Bacteroidota</taxon>
        <taxon>Cytophagia</taxon>
        <taxon>Cytophagales</taxon>
        <taxon>Hymenobacteraceae</taxon>
        <taxon>Hymenobacter</taxon>
    </lineage>
</organism>
<comment type="caution">
    <text evidence="1">The sequence shown here is derived from an EMBL/GenBank/DDBJ whole genome shotgun (WGS) entry which is preliminary data.</text>
</comment>